<gene>
    <name evidence="1" type="ORF">PIB30_104311</name>
</gene>
<sequence length="96" mass="10137">RHTLHRASAPPPSELATTTSVEPLTLFVSLLFTASPTSPISPVDTIENRHAFYLLFAAMALHLLAELRAATSLATPVGMAILPASAGIHKKIHDGS</sequence>
<keyword evidence="2" id="KW-1185">Reference proteome</keyword>
<comment type="caution">
    <text evidence="1">The sequence shown here is derived from an EMBL/GenBank/DDBJ whole genome shotgun (WGS) entry which is preliminary data.</text>
</comment>
<evidence type="ECO:0000313" key="2">
    <source>
        <dbReference type="Proteomes" id="UP001341840"/>
    </source>
</evidence>
<feature type="non-terminal residue" evidence="1">
    <location>
        <position position="1"/>
    </location>
</feature>
<protein>
    <submittedName>
        <fullName evidence="1">Uncharacterized protein</fullName>
    </submittedName>
</protein>
<reference evidence="1 2" key="1">
    <citation type="journal article" date="2023" name="Plants (Basel)">
        <title>Bridging the Gap: Combining Genomics and Transcriptomics Approaches to Understand Stylosanthes scabra, an Orphan Legume from the Brazilian Caatinga.</title>
        <authorList>
            <person name="Ferreira-Neto J.R.C."/>
            <person name="da Silva M.D."/>
            <person name="Binneck E."/>
            <person name="de Melo N.F."/>
            <person name="da Silva R.H."/>
            <person name="de Melo A.L.T.M."/>
            <person name="Pandolfi V."/>
            <person name="Bustamante F.O."/>
            <person name="Brasileiro-Vidal A.C."/>
            <person name="Benko-Iseppon A.M."/>
        </authorList>
    </citation>
    <scope>NUCLEOTIDE SEQUENCE [LARGE SCALE GENOMIC DNA]</scope>
    <source>
        <tissue evidence="1">Leaves</tissue>
    </source>
</reference>
<dbReference type="EMBL" id="JASCZI010063989">
    <property type="protein sequence ID" value="MED6141526.1"/>
    <property type="molecule type" value="Genomic_DNA"/>
</dbReference>
<name>A0ABU6SYI0_9FABA</name>
<proteinExistence type="predicted"/>
<organism evidence="1 2">
    <name type="scientific">Stylosanthes scabra</name>
    <dbReference type="NCBI Taxonomy" id="79078"/>
    <lineage>
        <taxon>Eukaryota</taxon>
        <taxon>Viridiplantae</taxon>
        <taxon>Streptophyta</taxon>
        <taxon>Embryophyta</taxon>
        <taxon>Tracheophyta</taxon>
        <taxon>Spermatophyta</taxon>
        <taxon>Magnoliopsida</taxon>
        <taxon>eudicotyledons</taxon>
        <taxon>Gunneridae</taxon>
        <taxon>Pentapetalae</taxon>
        <taxon>rosids</taxon>
        <taxon>fabids</taxon>
        <taxon>Fabales</taxon>
        <taxon>Fabaceae</taxon>
        <taxon>Papilionoideae</taxon>
        <taxon>50 kb inversion clade</taxon>
        <taxon>dalbergioids sensu lato</taxon>
        <taxon>Dalbergieae</taxon>
        <taxon>Pterocarpus clade</taxon>
        <taxon>Stylosanthes</taxon>
    </lineage>
</organism>
<evidence type="ECO:0000313" key="1">
    <source>
        <dbReference type="EMBL" id="MED6141526.1"/>
    </source>
</evidence>
<accession>A0ABU6SYI0</accession>
<dbReference type="Proteomes" id="UP001341840">
    <property type="component" value="Unassembled WGS sequence"/>
</dbReference>